<evidence type="ECO:0000313" key="3">
    <source>
        <dbReference type="EMBL" id="QEG14364.1"/>
    </source>
</evidence>
<organism evidence="3 4">
    <name type="scientific">Gimesia maris</name>
    <dbReference type="NCBI Taxonomy" id="122"/>
    <lineage>
        <taxon>Bacteria</taxon>
        <taxon>Pseudomonadati</taxon>
        <taxon>Planctomycetota</taxon>
        <taxon>Planctomycetia</taxon>
        <taxon>Planctomycetales</taxon>
        <taxon>Planctomycetaceae</taxon>
        <taxon>Gimesia</taxon>
    </lineage>
</organism>
<dbReference type="RefSeq" id="WP_002648987.1">
    <property type="nucleotide sequence ID" value="NZ_JAVJRM010000016.1"/>
</dbReference>
<gene>
    <name evidence="3" type="ORF">GmarT_01970</name>
</gene>
<dbReference type="Proteomes" id="UP000322887">
    <property type="component" value="Chromosome"/>
</dbReference>
<feature type="transmembrane region" description="Helical" evidence="2">
    <location>
        <begin position="82"/>
        <end position="104"/>
    </location>
</feature>
<evidence type="ECO:0000256" key="2">
    <source>
        <dbReference type="SAM" id="Phobius"/>
    </source>
</evidence>
<accession>A0ABX5YFL0</accession>
<proteinExistence type="predicted"/>
<name>A0ABX5YFL0_9PLAN</name>
<keyword evidence="2" id="KW-0812">Transmembrane</keyword>
<keyword evidence="4" id="KW-1185">Reference proteome</keyword>
<keyword evidence="2" id="KW-1133">Transmembrane helix</keyword>
<evidence type="ECO:0008006" key="5">
    <source>
        <dbReference type="Google" id="ProtNLM"/>
    </source>
</evidence>
<evidence type="ECO:0000313" key="4">
    <source>
        <dbReference type="Proteomes" id="UP000322887"/>
    </source>
</evidence>
<reference evidence="3 4" key="1">
    <citation type="submission" date="2019-08" db="EMBL/GenBank/DDBJ databases">
        <title>Deep-cultivation of Planctomycetes and their phenomic and genomic characterization uncovers novel biology.</title>
        <authorList>
            <person name="Wiegand S."/>
            <person name="Jogler M."/>
            <person name="Boedeker C."/>
            <person name="Pinto D."/>
            <person name="Vollmers J."/>
            <person name="Rivas-Marin E."/>
            <person name="Kohn T."/>
            <person name="Peeters S.H."/>
            <person name="Heuer A."/>
            <person name="Rast P."/>
            <person name="Oberbeckmann S."/>
            <person name="Bunk B."/>
            <person name="Jeske O."/>
            <person name="Meyerdierks A."/>
            <person name="Storesund J.E."/>
            <person name="Kallscheuer N."/>
            <person name="Luecker S."/>
            <person name="Lage O.M."/>
            <person name="Pohl T."/>
            <person name="Merkel B.J."/>
            <person name="Hornburger P."/>
            <person name="Mueller R.-W."/>
            <person name="Bruemmer F."/>
            <person name="Labrenz M."/>
            <person name="Spormann A.M."/>
            <person name="Op den Camp H."/>
            <person name="Overmann J."/>
            <person name="Amann R."/>
            <person name="Jetten M.S.M."/>
            <person name="Mascher T."/>
            <person name="Medema M.H."/>
            <person name="Devos D.P."/>
            <person name="Kaster A.-K."/>
            <person name="Ovreas L."/>
            <person name="Rohde M."/>
            <person name="Galperin M.Y."/>
            <person name="Jogler C."/>
        </authorList>
    </citation>
    <scope>NUCLEOTIDE SEQUENCE [LARGE SCALE GENOMIC DNA]</scope>
    <source>
        <strain evidence="3 4">DSM 8797</strain>
    </source>
</reference>
<dbReference type="EMBL" id="CP042910">
    <property type="protein sequence ID" value="QEG14364.1"/>
    <property type="molecule type" value="Genomic_DNA"/>
</dbReference>
<evidence type="ECO:0000256" key="1">
    <source>
        <dbReference type="SAM" id="MobiDB-lite"/>
    </source>
</evidence>
<protein>
    <recommendedName>
        <fullName evidence="5">Zinc ribbon domain-containing protein</fullName>
    </recommendedName>
</protein>
<feature type="region of interest" description="Disordered" evidence="1">
    <location>
        <begin position="116"/>
        <end position="157"/>
    </location>
</feature>
<keyword evidence="2" id="KW-0472">Membrane</keyword>
<sequence>MVIKFKCSGCGKGYKIRDDQAGEQIECPECDTLMIVPQAGTDSSSNVFHQRTSADSWDNKIRQQGAGSLRNRKSTTSGNRKLLLIGAGISGVVVLLGGLVFLLLPGENAEDVSGENLAAAASPTSQAEPAPPVVDMIGTAPARPPQPQSAAGVAPVQGNTAPGFDRYAGGQEEIKLPGVMKDLVAGGGGRFLVLYLKQLRQIAIYDANEVKIVKTIPLETDDALIAAGAEDFVVADRTGKKLERWSFASLQKEAETPLPDNTQLKQMALGYASQGPLMLYLENETDKQNQFLLLFCDLETLQDDPAYDTIRLAEVSAPDLLTFRASGDGTVFTLHNPRDGDFEGLFAVNRKPLYSKIWKFGKNRNGDTYGNYNLPDWNGSLMLTESGPYSQAYQYRGFKRGGRSVVPSTHANFYVSHPMESNSVDIFLAESGEKIASTVVGPLGKLSDEISPRGNAAQARNLDDLISLEKRVHYIYQADQIVTIPFSDDALRIVPFSLVENLDKAKEGYLFASSVSPQLCIRGSQLDYQLEFKSSSPSVTIELSAAPEGMQLSETGRLTWQVPETFEDNYVYVIITLYSEDQQMAFQVFQLFVQDEARG</sequence>